<sequence>MPSASFIALIALVAAGCGQYLHQFADEDSEIQLEILSDTAANPTFSVATRQVSFDISFRADRNGSYRVLHGAGCSGTQAAGGTNVSGNLSKGSTVASAISLPYDDLATYGRQITICMQDTAAYKTTAAIRSFSSGLDTVLLNLATLYNENGGGGANINSGTSAAFMLFQTNWTNVLENRNNGNGGPYAGNGVDSPYSHGVYIDPNHGYRLKYFVADRDNHRILIFNSLPTSNAATADVVVGQTGFTTGFTTAANAGGAISAQGFDQPQHVSVSANGTMFVTDLMNHRVLIYNSVPQTNGVAANTVIGQPGFTTGVLNNGTLVAAARLNSPAAASMIQGRLYIADQANNRIVVFNSIPTGPGASASFAIGQGDTATTTSGTDYSTQSSYMNSPYDMFADQSSPQRLYVADGGNHRVLVYTALPTGADVRANFVIGHSGPNFALANRGAAQPANNSLNQPRSIVAQNNKLAIADQGNNRILFYDLPVNADDPAATHVLGQTDFISGGAGTTQTTFNIVKGLIFDNGYIWAADQANHRVKVIALPY</sequence>
<dbReference type="HOGENOM" id="CLU_501465_0_0_12"/>
<dbReference type="PANTHER" id="PTHR24104">
    <property type="entry name" value="E3 UBIQUITIN-PROTEIN LIGASE NHLRC1-RELATED"/>
    <property type="match status" value="1"/>
</dbReference>
<evidence type="ECO:0000313" key="2">
    <source>
        <dbReference type="Proteomes" id="UP000006048"/>
    </source>
</evidence>
<dbReference type="GO" id="GO:0000209">
    <property type="term" value="P:protein polyubiquitination"/>
    <property type="evidence" value="ECO:0007669"/>
    <property type="project" value="TreeGrafter"/>
</dbReference>
<organism evidence="1 2">
    <name type="scientific">Turneriella parva (strain ATCC BAA-1111 / DSM 21527 / NCTC 11395 / H)</name>
    <name type="common">Leptospira parva</name>
    <dbReference type="NCBI Taxonomy" id="869212"/>
    <lineage>
        <taxon>Bacteria</taxon>
        <taxon>Pseudomonadati</taxon>
        <taxon>Spirochaetota</taxon>
        <taxon>Spirochaetia</taxon>
        <taxon>Leptospirales</taxon>
        <taxon>Leptospiraceae</taxon>
        <taxon>Turneriella</taxon>
    </lineage>
</organism>
<name>I4B880_TURPD</name>
<protein>
    <submittedName>
        <fullName evidence="1">NHL repeat containing protein</fullName>
    </submittedName>
</protein>
<dbReference type="EMBL" id="CP002959">
    <property type="protein sequence ID" value="AFM13487.1"/>
    <property type="molecule type" value="Genomic_DNA"/>
</dbReference>
<dbReference type="CDD" id="cd05819">
    <property type="entry name" value="NHL"/>
    <property type="match status" value="1"/>
</dbReference>
<dbReference type="OrthoDB" id="317057at2"/>
<dbReference type="Gene3D" id="2.120.10.30">
    <property type="entry name" value="TolB, C-terminal domain"/>
    <property type="match status" value="2"/>
</dbReference>
<dbReference type="GO" id="GO:0008270">
    <property type="term" value="F:zinc ion binding"/>
    <property type="evidence" value="ECO:0007669"/>
    <property type="project" value="UniProtKB-KW"/>
</dbReference>
<dbReference type="STRING" id="869212.Turpa_2848"/>
<dbReference type="GO" id="GO:0043161">
    <property type="term" value="P:proteasome-mediated ubiquitin-dependent protein catabolic process"/>
    <property type="evidence" value="ECO:0007669"/>
    <property type="project" value="TreeGrafter"/>
</dbReference>
<dbReference type="InterPro" id="IPR050952">
    <property type="entry name" value="TRIM-NHL_E3_ligases"/>
</dbReference>
<dbReference type="AlphaFoldDB" id="I4B880"/>
<dbReference type="Proteomes" id="UP000006048">
    <property type="component" value="Chromosome"/>
</dbReference>
<keyword evidence="2" id="KW-1185">Reference proteome</keyword>
<accession>I4B880</accession>
<reference evidence="1 2" key="1">
    <citation type="submission" date="2012-06" db="EMBL/GenBank/DDBJ databases">
        <title>The complete chromosome of genome of Turneriella parva DSM 21527.</title>
        <authorList>
            <consortium name="US DOE Joint Genome Institute (JGI-PGF)"/>
            <person name="Lucas S."/>
            <person name="Han J."/>
            <person name="Lapidus A."/>
            <person name="Bruce D."/>
            <person name="Goodwin L."/>
            <person name="Pitluck S."/>
            <person name="Peters L."/>
            <person name="Kyrpides N."/>
            <person name="Mavromatis K."/>
            <person name="Ivanova N."/>
            <person name="Mikhailova N."/>
            <person name="Chertkov O."/>
            <person name="Detter J.C."/>
            <person name="Tapia R."/>
            <person name="Han C."/>
            <person name="Land M."/>
            <person name="Hauser L."/>
            <person name="Markowitz V."/>
            <person name="Cheng J.-F."/>
            <person name="Hugenholtz P."/>
            <person name="Woyke T."/>
            <person name="Wu D."/>
            <person name="Gronow S."/>
            <person name="Wellnitz S."/>
            <person name="Brambilla E."/>
            <person name="Klenk H.-P."/>
            <person name="Eisen J.A."/>
        </authorList>
    </citation>
    <scope>NUCLEOTIDE SEQUENCE [LARGE SCALE GENOMIC DNA]</scope>
    <source>
        <strain evidence="2">ATCC BAA-1111 / DSM 21527 / NCTC 11395 / H</strain>
    </source>
</reference>
<dbReference type="KEGG" id="tpx:Turpa_2848"/>
<dbReference type="GO" id="GO:0061630">
    <property type="term" value="F:ubiquitin protein ligase activity"/>
    <property type="evidence" value="ECO:0007669"/>
    <property type="project" value="TreeGrafter"/>
</dbReference>
<evidence type="ECO:0000313" key="1">
    <source>
        <dbReference type="EMBL" id="AFM13487.1"/>
    </source>
</evidence>
<dbReference type="PANTHER" id="PTHR24104:SF25">
    <property type="entry name" value="PROTEIN LIN-41"/>
    <property type="match status" value="1"/>
</dbReference>
<gene>
    <name evidence="1" type="ordered locus">Turpa_2848</name>
</gene>
<dbReference type="RefSeq" id="WP_014803989.1">
    <property type="nucleotide sequence ID" value="NC_018020.1"/>
</dbReference>
<dbReference type="InterPro" id="IPR011042">
    <property type="entry name" value="6-blade_b-propeller_TolB-like"/>
</dbReference>
<proteinExistence type="predicted"/>
<dbReference type="SUPFAM" id="SSF63825">
    <property type="entry name" value="YWTD domain"/>
    <property type="match status" value="2"/>
</dbReference>